<dbReference type="PRINTS" id="PR00118">
    <property type="entry name" value="BLACTAMASEA"/>
</dbReference>
<organism evidence="5">
    <name type="scientific">Shewanella xiamenensis</name>
    <dbReference type="NCBI Taxonomy" id="332186"/>
    <lineage>
        <taxon>Bacteria</taxon>
        <taxon>Pseudomonadati</taxon>
        <taxon>Pseudomonadota</taxon>
        <taxon>Gammaproteobacteria</taxon>
        <taxon>Alteromonadales</taxon>
        <taxon>Shewanellaceae</taxon>
        <taxon>Shewanella</taxon>
    </lineage>
</organism>
<evidence type="ECO:0000259" key="4">
    <source>
        <dbReference type="Pfam" id="PF13354"/>
    </source>
</evidence>
<dbReference type="Gene3D" id="3.40.710.10">
    <property type="entry name" value="DD-peptidase/beta-lactamase superfamily"/>
    <property type="match status" value="1"/>
</dbReference>
<gene>
    <name evidence="5" type="primary">bla</name>
    <name evidence="5" type="ORF">E2650_15140</name>
</gene>
<dbReference type="GO" id="GO:0030655">
    <property type="term" value="P:beta-lactam antibiotic catabolic process"/>
    <property type="evidence" value="ECO:0007669"/>
    <property type="project" value="InterPro"/>
</dbReference>
<evidence type="ECO:0000256" key="1">
    <source>
        <dbReference type="ARBA" id="ARBA00001526"/>
    </source>
</evidence>
<sequence>MSISNSNASPLSVKQTVNEFERQGWNIGVSIIEYSSNNVYSINGDERFSTNSTVKALACAIVLSEVDKNTASLNDAMMINEQDVVSHSPVMKEFIGKKVTLADACKATMTYSDNTAANFAIKKSGGPEGITSFLRSMGDDITRADRYEPDLNTNLEGDLRDTSTANAMAANFNKLLLGNILSTQSKEQLKDWMMGNKVADNMLRLVLPTGWEIADRTGANSYGARGIISMVWSESQQPLIISIYIKKEKTSIEEREKVISEIGRVIFTEYTNGTLF</sequence>
<comment type="similarity">
    <text evidence="2">Belongs to the class-A beta-lactamase family.</text>
</comment>
<dbReference type="PANTHER" id="PTHR35333:SF3">
    <property type="entry name" value="BETA-LACTAMASE-TYPE TRANSPEPTIDASE FOLD CONTAINING PROTEIN"/>
    <property type="match status" value="1"/>
</dbReference>
<dbReference type="InterPro" id="IPR045155">
    <property type="entry name" value="Beta-lactam_cat"/>
</dbReference>
<comment type="catalytic activity">
    <reaction evidence="1">
        <text>a beta-lactam + H2O = a substituted beta-amino acid</text>
        <dbReference type="Rhea" id="RHEA:20401"/>
        <dbReference type="ChEBI" id="CHEBI:15377"/>
        <dbReference type="ChEBI" id="CHEBI:35627"/>
        <dbReference type="ChEBI" id="CHEBI:140347"/>
        <dbReference type="EC" id="3.5.2.6"/>
    </reaction>
</comment>
<dbReference type="EMBL" id="SUNE01000011">
    <property type="protein sequence ID" value="MDG5901205.1"/>
    <property type="molecule type" value="Genomic_DNA"/>
</dbReference>
<dbReference type="InterPro" id="IPR012338">
    <property type="entry name" value="Beta-lactam/transpept-like"/>
</dbReference>
<dbReference type="Pfam" id="PF13354">
    <property type="entry name" value="Beta-lactamase2"/>
    <property type="match status" value="1"/>
</dbReference>
<name>A0AAW6R0C5_9GAMM</name>
<evidence type="ECO:0000256" key="3">
    <source>
        <dbReference type="ARBA" id="ARBA00012865"/>
    </source>
</evidence>
<dbReference type="PANTHER" id="PTHR35333">
    <property type="entry name" value="BETA-LACTAMASE"/>
    <property type="match status" value="1"/>
</dbReference>
<dbReference type="SUPFAM" id="SSF56601">
    <property type="entry name" value="beta-lactamase/transpeptidase-like"/>
    <property type="match status" value="1"/>
</dbReference>
<proteinExistence type="inferred from homology"/>
<dbReference type="NCBIfam" id="NF033103">
    <property type="entry name" value="bla_class_A"/>
    <property type="match status" value="1"/>
</dbReference>
<dbReference type="Proteomes" id="UP001152518">
    <property type="component" value="Unassembled WGS sequence"/>
</dbReference>
<reference evidence="5" key="2">
    <citation type="submission" date="2019-04" db="EMBL/GenBank/DDBJ databases">
        <authorList>
            <person name="Zou H."/>
        </authorList>
    </citation>
    <scope>NUCLEOTIDE SEQUENCE</scope>
    <source>
        <strain evidence="5">2015oxa</strain>
    </source>
</reference>
<evidence type="ECO:0000256" key="2">
    <source>
        <dbReference type="ARBA" id="ARBA00009009"/>
    </source>
</evidence>
<dbReference type="AlphaFoldDB" id="A0AAW6R0C5"/>
<accession>A0AAW6R0C5</accession>
<reference evidence="5" key="1">
    <citation type="journal article" date="2019" name="Int J Environ Res Public Health">
        <title>Characterization of Chromosome-Mediated BlaOXA-894 in Shewanella xiamenensis Isolated from Pig Wastewater.</title>
        <authorList>
            <person name="Zou H."/>
            <person name="Zhou Z."/>
            <person name="Xia H."/>
            <person name="Zhao Q."/>
            <person name="Li X."/>
        </authorList>
    </citation>
    <scope>NUCLEOTIDE SEQUENCE</scope>
    <source>
        <strain evidence="5">2015oxa</strain>
    </source>
</reference>
<dbReference type="GO" id="GO:0046677">
    <property type="term" value="P:response to antibiotic"/>
    <property type="evidence" value="ECO:0007669"/>
    <property type="project" value="InterPro"/>
</dbReference>
<evidence type="ECO:0000313" key="5">
    <source>
        <dbReference type="EMBL" id="MDG5901205.1"/>
    </source>
</evidence>
<dbReference type="InterPro" id="IPR000871">
    <property type="entry name" value="Beta-lactam_class-A"/>
</dbReference>
<feature type="domain" description="Beta-lactamase class A catalytic" evidence="4">
    <location>
        <begin position="29"/>
        <end position="244"/>
    </location>
</feature>
<dbReference type="GO" id="GO:0008800">
    <property type="term" value="F:beta-lactamase activity"/>
    <property type="evidence" value="ECO:0007669"/>
    <property type="project" value="UniProtKB-EC"/>
</dbReference>
<protein>
    <recommendedName>
        <fullName evidence="3">beta-lactamase</fullName>
        <ecNumber evidence="3">3.5.2.6</ecNumber>
    </recommendedName>
</protein>
<dbReference type="EC" id="3.5.2.6" evidence="3"/>
<comment type="caution">
    <text evidence="5">The sequence shown here is derived from an EMBL/GenBank/DDBJ whole genome shotgun (WGS) entry which is preliminary data.</text>
</comment>